<protein>
    <submittedName>
        <fullName evidence="2">Uncharacterized protein</fullName>
    </submittedName>
</protein>
<dbReference type="Proteomes" id="UP000004893">
    <property type="component" value="Unassembled WGS sequence"/>
</dbReference>
<dbReference type="OrthoDB" id="2064901at2"/>
<dbReference type="HOGENOM" id="CLU_171838_0_0_9"/>
<dbReference type="AlphaFoldDB" id="C0C0N1"/>
<reference evidence="2" key="1">
    <citation type="submission" date="2009-02" db="EMBL/GenBank/DDBJ databases">
        <authorList>
            <person name="Fulton L."/>
            <person name="Clifton S."/>
            <person name="Fulton B."/>
            <person name="Xu J."/>
            <person name="Minx P."/>
            <person name="Pepin K.H."/>
            <person name="Johnson M."/>
            <person name="Bhonagiri V."/>
            <person name="Nash W.E."/>
            <person name="Mardis E.R."/>
            <person name="Wilson R.K."/>
        </authorList>
    </citation>
    <scope>NUCLEOTIDE SEQUENCE [LARGE SCALE GENOMIC DNA]</scope>
    <source>
        <strain evidence="2">DSM 15053</strain>
    </source>
</reference>
<dbReference type="EMBL" id="ABYI02000020">
    <property type="protein sequence ID" value="EEG74368.1"/>
    <property type="molecule type" value="Genomic_DNA"/>
</dbReference>
<reference evidence="2" key="2">
    <citation type="submission" date="2013-06" db="EMBL/GenBank/DDBJ databases">
        <title>Draft genome sequence of Clostridium hylemonae (DSM 15053).</title>
        <authorList>
            <person name="Sudarsanam P."/>
            <person name="Ley R."/>
            <person name="Guruge J."/>
            <person name="Turnbaugh P.J."/>
            <person name="Mahowald M."/>
            <person name="Liep D."/>
            <person name="Gordon J."/>
        </authorList>
    </citation>
    <scope>NUCLEOTIDE SEQUENCE</scope>
    <source>
        <strain evidence="2">DSM 15053</strain>
    </source>
</reference>
<proteinExistence type="predicted"/>
<gene>
    <name evidence="2" type="ORF">CLOHYLEM_05635</name>
</gene>
<evidence type="ECO:0000256" key="1">
    <source>
        <dbReference type="SAM" id="Phobius"/>
    </source>
</evidence>
<sequence length="80" mass="8624">MKRLWELTNKTFQNDSATGVFLAANIICWTAAALIAGMLFCVISGVSVLAYATGIMCAAIYVGIIFGLFGGIIFLMRNRV</sequence>
<keyword evidence="3" id="KW-1185">Reference proteome</keyword>
<feature type="transmembrane region" description="Helical" evidence="1">
    <location>
        <begin position="51"/>
        <end position="76"/>
    </location>
</feature>
<comment type="caution">
    <text evidence="2">The sequence shown here is derived from an EMBL/GenBank/DDBJ whole genome shotgun (WGS) entry which is preliminary data.</text>
</comment>
<evidence type="ECO:0000313" key="3">
    <source>
        <dbReference type="Proteomes" id="UP000004893"/>
    </source>
</evidence>
<dbReference type="eggNOG" id="ENOG5033IC7">
    <property type="taxonomic scope" value="Bacteria"/>
</dbReference>
<keyword evidence="1" id="KW-1133">Transmembrane helix</keyword>
<organism evidence="2 3">
    <name type="scientific">[Clostridium] hylemonae DSM 15053</name>
    <dbReference type="NCBI Taxonomy" id="553973"/>
    <lineage>
        <taxon>Bacteria</taxon>
        <taxon>Bacillati</taxon>
        <taxon>Bacillota</taxon>
        <taxon>Clostridia</taxon>
        <taxon>Lachnospirales</taxon>
        <taxon>Lachnospiraceae</taxon>
    </lineage>
</organism>
<keyword evidence="1" id="KW-0472">Membrane</keyword>
<feature type="transmembrane region" description="Helical" evidence="1">
    <location>
        <begin position="20"/>
        <end position="45"/>
    </location>
</feature>
<accession>C0C0N1</accession>
<dbReference type="RefSeq" id="WP_006442975.1">
    <property type="nucleotide sequence ID" value="NZ_CP036524.1"/>
</dbReference>
<keyword evidence="1" id="KW-0812">Transmembrane</keyword>
<evidence type="ECO:0000313" key="2">
    <source>
        <dbReference type="EMBL" id="EEG74368.1"/>
    </source>
</evidence>
<name>C0C0N1_9FIRM</name>